<name>A0ABT8UC85_9MYCO</name>
<reference evidence="1" key="1">
    <citation type="submission" date="2023-07" db="EMBL/GenBank/DDBJ databases">
        <title>Mycolicibacterium sp. nov., a novel bacterial species.</title>
        <authorList>
            <person name="Cao Y."/>
        </authorList>
    </citation>
    <scope>NUCLEOTIDE SEQUENCE</scope>
    <source>
        <strain evidence="1">KC 300</strain>
    </source>
</reference>
<evidence type="ECO:0000313" key="2">
    <source>
        <dbReference type="Proteomes" id="UP001168823"/>
    </source>
</evidence>
<accession>A0ABT8UC85</accession>
<keyword evidence="2" id="KW-1185">Reference proteome</keyword>
<evidence type="ECO:0008006" key="3">
    <source>
        <dbReference type="Google" id="ProtNLM"/>
    </source>
</evidence>
<sequence length="93" mass="10246">MENQSVLLPEGISGDDAKAADFDAVPRVDDEAISGLKFSVALPSDLAVRTLGERWLIRVALERFHEHASCSIADSDGHLEEPSTLRHRYGLHH</sequence>
<organism evidence="1 2">
    <name type="scientific">Mycolicibacterium arseniciresistens</name>
    <dbReference type="NCBI Taxonomy" id="3062257"/>
    <lineage>
        <taxon>Bacteria</taxon>
        <taxon>Bacillati</taxon>
        <taxon>Actinomycetota</taxon>
        <taxon>Actinomycetes</taxon>
        <taxon>Mycobacteriales</taxon>
        <taxon>Mycobacteriaceae</taxon>
        <taxon>Mycolicibacterium</taxon>
    </lineage>
</organism>
<evidence type="ECO:0000313" key="1">
    <source>
        <dbReference type="EMBL" id="MDO3634465.1"/>
    </source>
</evidence>
<gene>
    <name evidence="1" type="ORF">Q2100_01745</name>
</gene>
<dbReference type="RefSeq" id="WP_302912603.1">
    <property type="nucleotide sequence ID" value="NZ_JAUMSQ010000005.1"/>
</dbReference>
<comment type="caution">
    <text evidence="1">The sequence shown here is derived from an EMBL/GenBank/DDBJ whole genome shotgun (WGS) entry which is preliminary data.</text>
</comment>
<protein>
    <recommendedName>
        <fullName evidence="3">Transposase</fullName>
    </recommendedName>
</protein>
<dbReference type="Proteomes" id="UP001168823">
    <property type="component" value="Unassembled WGS sequence"/>
</dbReference>
<dbReference type="EMBL" id="JAUMSQ010000005">
    <property type="protein sequence ID" value="MDO3634465.1"/>
    <property type="molecule type" value="Genomic_DNA"/>
</dbReference>
<proteinExistence type="predicted"/>